<dbReference type="RefSeq" id="XP_020134976.1">
    <property type="nucleotide sequence ID" value="XM_020272560.1"/>
</dbReference>
<dbReference type="EMBL" id="MNUE01000002">
    <property type="protein sequence ID" value="OJD39989.1"/>
    <property type="molecule type" value="Genomic_DNA"/>
</dbReference>
<evidence type="ECO:0000256" key="1">
    <source>
        <dbReference type="SAM" id="MobiDB-lite"/>
    </source>
</evidence>
<proteinExistence type="predicted"/>
<keyword evidence="2" id="KW-0812">Transmembrane</keyword>
<dbReference type="GeneID" id="31012819"/>
<accession>A0A1J9SK58</accession>
<keyword evidence="5" id="KW-1185">Reference proteome</keyword>
<dbReference type="PANTHER" id="PTHR34502:SF5">
    <property type="entry name" value="DUF6594 DOMAIN-CONTAINING PROTEIN"/>
    <property type="match status" value="1"/>
</dbReference>
<keyword evidence="2" id="KW-0472">Membrane</keyword>
<evidence type="ECO:0000313" key="5">
    <source>
        <dbReference type="Proteomes" id="UP000183809"/>
    </source>
</evidence>
<evidence type="ECO:0000256" key="2">
    <source>
        <dbReference type="SAM" id="Phobius"/>
    </source>
</evidence>
<organism evidence="4 5">
    <name type="scientific">Diplodia corticola</name>
    <dbReference type="NCBI Taxonomy" id="236234"/>
    <lineage>
        <taxon>Eukaryota</taxon>
        <taxon>Fungi</taxon>
        <taxon>Dikarya</taxon>
        <taxon>Ascomycota</taxon>
        <taxon>Pezizomycotina</taxon>
        <taxon>Dothideomycetes</taxon>
        <taxon>Dothideomycetes incertae sedis</taxon>
        <taxon>Botryosphaeriales</taxon>
        <taxon>Botryosphaeriaceae</taxon>
        <taxon>Diplodia</taxon>
    </lineage>
</organism>
<dbReference type="OrthoDB" id="5342093at2759"/>
<dbReference type="STRING" id="236234.A0A1J9SK58"/>
<feature type="region of interest" description="Disordered" evidence="1">
    <location>
        <begin position="1"/>
        <end position="34"/>
    </location>
</feature>
<dbReference type="Proteomes" id="UP000183809">
    <property type="component" value="Unassembled WGS sequence"/>
</dbReference>
<feature type="transmembrane region" description="Helical" evidence="2">
    <location>
        <begin position="274"/>
        <end position="294"/>
    </location>
</feature>
<feature type="transmembrane region" description="Helical" evidence="2">
    <location>
        <begin position="301"/>
        <end position="320"/>
    </location>
</feature>
<dbReference type="InterPro" id="IPR046529">
    <property type="entry name" value="DUF6594"/>
</dbReference>
<feature type="compositionally biased region" description="Polar residues" evidence="1">
    <location>
        <begin position="1"/>
        <end position="13"/>
    </location>
</feature>
<dbReference type="PANTHER" id="PTHR34502">
    <property type="entry name" value="DUF6594 DOMAIN-CONTAINING PROTEIN-RELATED"/>
    <property type="match status" value="1"/>
</dbReference>
<gene>
    <name evidence="4" type="ORF">BKCO1_200057</name>
</gene>
<dbReference type="Pfam" id="PF20237">
    <property type="entry name" value="DUF6594"/>
    <property type="match status" value="1"/>
</dbReference>
<sequence>MPIDQTNTASVGQGTAVGQGGDAMPELPPDTPPASTLSRAAFSQNDPLPEGYPSISLEMSVYPELGVFRRFGKLNAQSLLYMQAEIQKMEKELNEIQVMNCYGSQEQKWSLRNWSWLGAADDSSREVQLINGIRDRLKEYNNALIRQQKILRMPPPGKRDLSWLQDFLLQQQMTGDDSSIWGDSQRPDKGAKDLVTLLARPDGDPLSTWVSEKAVDHLVRFKWLRSRELQEAWGREGCKEETLRKLTATVTSVVASTLPIVSIVVLYFVQPLGARLGIIGAFNVVLAVSLAVFTKAKRAEVFAVTAAFSAIQVVFVQVGSKGP</sequence>
<keyword evidence="2" id="KW-1133">Transmembrane helix</keyword>
<dbReference type="AlphaFoldDB" id="A0A1J9SK58"/>
<name>A0A1J9SK58_9PEZI</name>
<evidence type="ECO:0000313" key="4">
    <source>
        <dbReference type="EMBL" id="OJD39989.1"/>
    </source>
</evidence>
<protein>
    <recommendedName>
        <fullName evidence="3">DUF6594 domain-containing protein</fullName>
    </recommendedName>
</protein>
<reference evidence="4 5" key="1">
    <citation type="submission" date="2016-10" db="EMBL/GenBank/DDBJ databases">
        <title>Proteomics and genomics reveal pathogen-plant mechanisms compatible with a hemibiotrophic lifestyle of Diplodia corticola.</title>
        <authorList>
            <person name="Fernandes I."/>
            <person name="De Jonge R."/>
            <person name="Van De Peer Y."/>
            <person name="Devreese B."/>
            <person name="Alves A."/>
            <person name="Esteves A.C."/>
        </authorList>
    </citation>
    <scope>NUCLEOTIDE SEQUENCE [LARGE SCALE GENOMIC DNA]</scope>
    <source>
        <strain evidence="4 5">CBS 112549</strain>
    </source>
</reference>
<feature type="domain" description="DUF6594" evidence="3">
    <location>
        <begin position="52"/>
        <end position="313"/>
    </location>
</feature>
<comment type="caution">
    <text evidence="4">The sequence shown here is derived from an EMBL/GenBank/DDBJ whole genome shotgun (WGS) entry which is preliminary data.</text>
</comment>
<evidence type="ECO:0000259" key="3">
    <source>
        <dbReference type="Pfam" id="PF20237"/>
    </source>
</evidence>
<feature type="transmembrane region" description="Helical" evidence="2">
    <location>
        <begin position="246"/>
        <end position="268"/>
    </location>
</feature>